<comment type="similarity">
    <text evidence="1">Belongs to the eIF-2B alpha/beta/delta subunits family.</text>
</comment>
<dbReference type="InterPro" id="IPR037171">
    <property type="entry name" value="NagB/RpiA_transferase-like"/>
</dbReference>
<dbReference type="OrthoDB" id="9803436at2"/>
<dbReference type="Pfam" id="PF01008">
    <property type="entry name" value="IF-2B"/>
    <property type="match status" value="1"/>
</dbReference>
<reference evidence="3 4" key="1">
    <citation type="submission" date="2019-07" db="EMBL/GenBank/DDBJ databases">
        <authorList>
            <person name="Zhao L.H."/>
        </authorList>
    </citation>
    <scope>NUCLEOTIDE SEQUENCE [LARGE SCALE GENOMIC DNA]</scope>
    <source>
        <strain evidence="3 4">Co35</strain>
    </source>
</reference>
<keyword evidence="3" id="KW-0648">Protein biosynthesis</keyword>
<sequence>MRPSRTASGRATGSPDPVPHQRRRTITVSLPDIEFTSADHVVQEIRDMNVKGGSPFGRAAAWAHRWVAREPGLETLDALRDRTADIARQMSNLKPTMATIANVNTLVSEALHTCDGPDEAREVIEALTARIIDHSYRAVAEVTRVAAELIPDGGTVLMHSYSSTLVDSYQAAFDAGKRFSVVCTESRPLRESLNAVRLLREMGCEDVRFVTDAAMAESVKTADIVVLGADSLSVDGSVANKIGSFPVALAARHYDVPVYVLSELFKYDARTAQGGAIALEKRDPDEVLARDDERFVEGMTVINQFFDLTPANLIRGLVTENGVIPPALVSTHWNVLREELLA</sequence>
<proteinExistence type="inferred from homology"/>
<evidence type="ECO:0000313" key="3">
    <source>
        <dbReference type="EMBL" id="TSD54287.1"/>
    </source>
</evidence>
<dbReference type="InterPro" id="IPR027363">
    <property type="entry name" value="M1Pi_N"/>
</dbReference>
<dbReference type="PANTHER" id="PTHR43475">
    <property type="entry name" value="METHYLTHIORIBOSE-1-PHOSPHATE ISOMERASE"/>
    <property type="match status" value="1"/>
</dbReference>
<accession>A0A554RJG7</accession>
<dbReference type="AlphaFoldDB" id="A0A554RJG7"/>
<dbReference type="Gene3D" id="1.20.120.420">
    <property type="entry name" value="translation initiation factor eif-2b, domain 1"/>
    <property type="match status" value="1"/>
</dbReference>
<evidence type="ECO:0000313" key="4">
    <source>
        <dbReference type="Proteomes" id="UP000316988"/>
    </source>
</evidence>
<organism evidence="3 4">
    <name type="scientific">Aeromicrobium piscarium</name>
    <dbReference type="NCBI Taxonomy" id="2590901"/>
    <lineage>
        <taxon>Bacteria</taxon>
        <taxon>Bacillati</taxon>
        <taxon>Actinomycetota</taxon>
        <taxon>Actinomycetes</taxon>
        <taxon>Propionibacteriales</taxon>
        <taxon>Nocardioidaceae</taxon>
        <taxon>Aeromicrobium</taxon>
    </lineage>
</organism>
<dbReference type="GO" id="GO:0046523">
    <property type="term" value="F:S-methyl-5-thioribose-1-phosphate isomerase activity"/>
    <property type="evidence" value="ECO:0007669"/>
    <property type="project" value="TreeGrafter"/>
</dbReference>
<dbReference type="SUPFAM" id="SSF100950">
    <property type="entry name" value="NagB/RpiA/CoA transferase-like"/>
    <property type="match status" value="1"/>
</dbReference>
<gene>
    <name evidence="3" type="ORF">FNM00_17725</name>
</gene>
<dbReference type="InterPro" id="IPR000649">
    <property type="entry name" value="IF-2B-related"/>
</dbReference>
<name>A0A554RJG7_9ACTN</name>
<feature type="region of interest" description="Disordered" evidence="2">
    <location>
        <begin position="1"/>
        <end position="22"/>
    </location>
</feature>
<dbReference type="GO" id="GO:0003743">
    <property type="term" value="F:translation initiation factor activity"/>
    <property type="evidence" value="ECO:0007669"/>
    <property type="project" value="UniProtKB-KW"/>
</dbReference>
<dbReference type="EMBL" id="VLNT01000027">
    <property type="protein sequence ID" value="TSD54287.1"/>
    <property type="molecule type" value="Genomic_DNA"/>
</dbReference>
<keyword evidence="3" id="KW-0396">Initiation factor</keyword>
<evidence type="ECO:0000256" key="2">
    <source>
        <dbReference type="SAM" id="MobiDB-lite"/>
    </source>
</evidence>
<dbReference type="Proteomes" id="UP000316988">
    <property type="component" value="Unassembled WGS sequence"/>
</dbReference>
<dbReference type="GO" id="GO:0019509">
    <property type="term" value="P:L-methionine salvage from methylthioadenosine"/>
    <property type="evidence" value="ECO:0007669"/>
    <property type="project" value="TreeGrafter"/>
</dbReference>
<evidence type="ECO:0000256" key="1">
    <source>
        <dbReference type="RuleBase" id="RU003814"/>
    </source>
</evidence>
<keyword evidence="4" id="KW-1185">Reference proteome</keyword>
<dbReference type="InterPro" id="IPR042529">
    <property type="entry name" value="IF_2B-like_C"/>
</dbReference>
<dbReference type="Gene3D" id="3.40.50.10470">
    <property type="entry name" value="Translation initiation factor eif-2b, domain 2"/>
    <property type="match status" value="1"/>
</dbReference>
<feature type="compositionally biased region" description="Polar residues" evidence="2">
    <location>
        <begin position="1"/>
        <end position="11"/>
    </location>
</feature>
<protein>
    <submittedName>
        <fullName evidence="3">Translation initiation factor eIF-2B</fullName>
    </submittedName>
</protein>
<dbReference type="PANTHER" id="PTHR43475:SF2">
    <property type="entry name" value="RIBOSE 1,5-BISPHOSPHATE ISOMERASE"/>
    <property type="match status" value="1"/>
</dbReference>
<comment type="caution">
    <text evidence="3">The sequence shown here is derived from an EMBL/GenBank/DDBJ whole genome shotgun (WGS) entry which is preliminary data.</text>
</comment>